<dbReference type="Gene3D" id="3.30.750.24">
    <property type="entry name" value="STAS domain"/>
    <property type="match status" value="1"/>
</dbReference>
<reference evidence="7 8" key="1">
    <citation type="submission" date="2024-02" db="EMBL/GenBank/DDBJ databases">
        <authorList>
            <person name="Chen Y."/>
            <person name="Shah S."/>
            <person name="Dougan E. K."/>
            <person name="Thang M."/>
            <person name="Chan C."/>
        </authorList>
    </citation>
    <scope>NUCLEOTIDE SEQUENCE [LARGE SCALE GENOMIC DNA]</scope>
</reference>
<feature type="domain" description="STAS" evidence="6">
    <location>
        <begin position="498"/>
        <end position="589"/>
    </location>
</feature>
<keyword evidence="4 5" id="KW-0472">Membrane</keyword>
<dbReference type="PROSITE" id="PS50801">
    <property type="entry name" value="STAS"/>
    <property type="match status" value="1"/>
</dbReference>
<evidence type="ECO:0000256" key="5">
    <source>
        <dbReference type="SAM" id="Phobius"/>
    </source>
</evidence>
<evidence type="ECO:0000256" key="1">
    <source>
        <dbReference type="ARBA" id="ARBA00004141"/>
    </source>
</evidence>
<dbReference type="InterPro" id="IPR002645">
    <property type="entry name" value="STAS_dom"/>
</dbReference>
<feature type="transmembrane region" description="Helical" evidence="5">
    <location>
        <begin position="237"/>
        <end position="257"/>
    </location>
</feature>
<keyword evidence="3 5" id="KW-1133">Transmembrane helix</keyword>
<dbReference type="InterPro" id="IPR011547">
    <property type="entry name" value="SLC26A/SulP_dom"/>
</dbReference>
<evidence type="ECO:0000313" key="7">
    <source>
        <dbReference type="EMBL" id="CAK9056606.1"/>
    </source>
</evidence>
<accession>A0ABP0MYU2</accession>
<comment type="caution">
    <text evidence="7">The sequence shown here is derived from an EMBL/GenBank/DDBJ whole genome shotgun (WGS) entry which is preliminary data.</text>
</comment>
<feature type="transmembrane region" description="Helical" evidence="5">
    <location>
        <begin position="155"/>
        <end position="177"/>
    </location>
</feature>
<keyword evidence="2 5" id="KW-0812">Transmembrane</keyword>
<keyword evidence="8" id="KW-1185">Reference proteome</keyword>
<evidence type="ECO:0000256" key="2">
    <source>
        <dbReference type="ARBA" id="ARBA00022692"/>
    </source>
</evidence>
<dbReference type="CDD" id="cd07042">
    <property type="entry name" value="STAS_SulP_like_sulfate_transporter"/>
    <property type="match status" value="1"/>
</dbReference>
<dbReference type="PANTHER" id="PTHR11814">
    <property type="entry name" value="SULFATE TRANSPORTER"/>
    <property type="match status" value="1"/>
</dbReference>
<name>A0ABP0MYU2_9DINO</name>
<dbReference type="SUPFAM" id="SSF52091">
    <property type="entry name" value="SpoIIaa-like"/>
    <property type="match status" value="1"/>
</dbReference>
<gene>
    <name evidence="7" type="ORF">CCMP2556_LOCUS28035</name>
</gene>
<proteinExistence type="predicted"/>
<organism evidence="7 8">
    <name type="scientific">Durusdinium trenchii</name>
    <dbReference type="NCBI Taxonomy" id="1381693"/>
    <lineage>
        <taxon>Eukaryota</taxon>
        <taxon>Sar</taxon>
        <taxon>Alveolata</taxon>
        <taxon>Dinophyceae</taxon>
        <taxon>Suessiales</taxon>
        <taxon>Symbiodiniaceae</taxon>
        <taxon>Durusdinium</taxon>
    </lineage>
</organism>
<feature type="transmembrane region" description="Helical" evidence="5">
    <location>
        <begin position="442"/>
        <end position="470"/>
    </location>
</feature>
<sequence length="646" mass="70088">MAEAAYQQLEAQPLHTTWHALKGRVAARVPILSWLSTYEGKYLMVDLTAGVSLGTMCLAQTLAHATIATTDPIQGPYCALVPPFIYAVLGTSKHGSVSSGAMAAMILANVLQPFPDQQDRTELASLLALLSGFFQVLMGVFDLASAVRFLSQPTLSGFVTGGAVLIIVSQLKGFFGYTQFPHAGGPFQKVLACIQQIHQANWVNVGLCSCLILIIVSCKRLKATAKREQKQSLIWRMAGRVAQIKEILVVVFGILFVRLTKQEDGSTLVPSVGYIPEGLPPLRLPWQLNATEKLLNGPADVLHGFVLSGAIVAFSTFLTSYSSFKKQALACDYNLDARQELYALGAAGILGSFFGAFPPSGSLSRTGLAVQLGVHSQICSIFTALTVAAGLICLAPALEDLPKASLAAIVMVSAEGLMDFKMPLQLWGSTPKTFRSSFRKDLIVWFVGFLCTILAGALYGIMLSVLVALAQVVAEAATPQAVTLGEVPRLKQWHDVDRWAEAETLPGILVFEFRGPLVFASAEWFEEEVERRRLQAKSKVNFVILCMGAVATIDYSALEILRGILLEWRRKGLHCLVADANSTVLELLREQLGHELLQQFQTKPAGQTAEVHFEIQEVLSIEDAVIVASQKLKCLQADSKRMADPV</sequence>
<evidence type="ECO:0000259" key="6">
    <source>
        <dbReference type="PROSITE" id="PS50801"/>
    </source>
</evidence>
<evidence type="ECO:0000313" key="8">
    <source>
        <dbReference type="Proteomes" id="UP001642484"/>
    </source>
</evidence>
<dbReference type="InterPro" id="IPR036513">
    <property type="entry name" value="STAS_dom_sf"/>
</dbReference>
<feature type="transmembrane region" description="Helical" evidence="5">
    <location>
        <begin position="197"/>
        <end position="216"/>
    </location>
</feature>
<dbReference type="Pfam" id="PF01740">
    <property type="entry name" value="STAS"/>
    <property type="match status" value="1"/>
</dbReference>
<protein>
    <recommendedName>
        <fullName evidence="6">STAS domain-containing protein</fullName>
    </recommendedName>
</protein>
<dbReference type="Proteomes" id="UP001642484">
    <property type="component" value="Unassembled WGS sequence"/>
</dbReference>
<evidence type="ECO:0000256" key="4">
    <source>
        <dbReference type="ARBA" id="ARBA00023136"/>
    </source>
</evidence>
<dbReference type="EMBL" id="CAXAMN010020779">
    <property type="protein sequence ID" value="CAK9056606.1"/>
    <property type="molecule type" value="Genomic_DNA"/>
</dbReference>
<feature type="transmembrane region" description="Helical" evidence="5">
    <location>
        <begin position="341"/>
        <end position="358"/>
    </location>
</feature>
<evidence type="ECO:0000256" key="3">
    <source>
        <dbReference type="ARBA" id="ARBA00022989"/>
    </source>
</evidence>
<comment type="subcellular location">
    <subcellularLocation>
        <location evidence="1">Membrane</location>
        <topology evidence="1">Multi-pass membrane protein</topology>
    </subcellularLocation>
</comment>
<feature type="transmembrane region" description="Helical" evidence="5">
    <location>
        <begin position="378"/>
        <end position="398"/>
    </location>
</feature>
<dbReference type="Pfam" id="PF00916">
    <property type="entry name" value="Sulfate_transp"/>
    <property type="match status" value="1"/>
</dbReference>
<dbReference type="InterPro" id="IPR001902">
    <property type="entry name" value="SLC26A/SulP_fam"/>
</dbReference>
<feature type="transmembrane region" description="Helical" evidence="5">
    <location>
        <begin position="301"/>
        <end position="321"/>
    </location>
</feature>